<dbReference type="EMBL" id="AP018248">
    <property type="protein sequence ID" value="BAY97890.1"/>
    <property type="molecule type" value="Genomic_DNA"/>
</dbReference>
<dbReference type="InterPro" id="IPR036390">
    <property type="entry name" value="WH_DNA-bd_sf"/>
</dbReference>
<dbReference type="Pfam" id="PF16124">
    <property type="entry name" value="RecQ_Zn_bind"/>
    <property type="match status" value="1"/>
</dbReference>
<keyword evidence="2" id="KW-0547">Nucleotide-binding</keyword>
<dbReference type="AlphaFoldDB" id="A0A1Z4MWT9"/>
<dbReference type="SUPFAM" id="SSF46785">
    <property type="entry name" value="Winged helix' DNA-binding domain"/>
    <property type="match status" value="1"/>
</dbReference>
<protein>
    <submittedName>
        <fullName evidence="2">ATP-dependent DNA helicase, RecQ family protein</fullName>
    </submittedName>
</protein>
<organism evidence="2 3">
    <name type="scientific">Tolypothrix tenuis PCC 7101</name>
    <dbReference type="NCBI Taxonomy" id="231146"/>
    <lineage>
        <taxon>Bacteria</taxon>
        <taxon>Bacillati</taxon>
        <taxon>Cyanobacteriota</taxon>
        <taxon>Cyanophyceae</taxon>
        <taxon>Nostocales</taxon>
        <taxon>Tolypothrichaceae</taxon>
        <taxon>Tolypothrix</taxon>
    </lineage>
</organism>
<dbReference type="Gene3D" id="1.10.10.10">
    <property type="entry name" value="Winged helix-like DNA-binding domain superfamily/Winged helix DNA-binding domain"/>
    <property type="match status" value="1"/>
</dbReference>
<sequence>MIGNPTSGSNKLWLNSGKIDVDEVLQVAEAVQQADEPLNLEDLQEATDLSRSKLTKAVSRLQEVEAVKILPTGEVTTSEVEVNQAASVQAATLAKQRRQQFMRSRLEMMRNYAELRDCRREFLLNYFGEPVENKCGFCDNCQAGITVETDTFQPFPINSYVIHTSYSKGQVMRYEADKMVVLFEKFGYKTLAVELVQKLLKQVE</sequence>
<name>A0A1Z4MWT9_9CYAN</name>
<keyword evidence="2" id="KW-0378">Hydrolase</keyword>
<dbReference type="InterPro" id="IPR036388">
    <property type="entry name" value="WH-like_DNA-bd_sf"/>
</dbReference>
<feature type="domain" description="ATP-dependent DNA helicase RecQ zinc-binding" evidence="1">
    <location>
        <begin position="94"/>
        <end position="142"/>
    </location>
</feature>
<evidence type="ECO:0000313" key="3">
    <source>
        <dbReference type="Proteomes" id="UP000218785"/>
    </source>
</evidence>
<dbReference type="GO" id="GO:0004386">
    <property type="term" value="F:helicase activity"/>
    <property type="evidence" value="ECO:0007669"/>
    <property type="project" value="UniProtKB-KW"/>
</dbReference>
<dbReference type="RefSeq" id="WP_321206683.1">
    <property type="nucleotide sequence ID" value="NZ_CAWNJS010000001.1"/>
</dbReference>
<reference evidence="2 3" key="1">
    <citation type="submission" date="2017-06" db="EMBL/GenBank/DDBJ databases">
        <title>Genome sequencing of cyanobaciteial culture collection at National Institute for Environmental Studies (NIES).</title>
        <authorList>
            <person name="Hirose Y."/>
            <person name="Shimura Y."/>
            <person name="Fujisawa T."/>
            <person name="Nakamura Y."/>
            <person name="Kawachi M."/>
        </authorList>
    </citation>
    <scope>NUCLEOTIDE SEQUENCE [LARGE SCALE GENOMIC DNA]</scope>
    <source>
        <strain evidence="2 3">NIES-37</strain>
    </source>
</reference>
<keyword evidence="3" id="KW-1185">Reference proteome</keyword>
<evidence type="ECO:0000259" key="1">
    <source>
        <dbReference type="Pfam" id="PF16124"/>
    </source>
</evidence>
<evidence type="ECO:0000313" key="2">
    <source>
        <dbReference type="EMBL" id="BAY97890.1"/>
    </source>
</evidence>
<gene>
    <name evidence="2" type="ORF">NIES37_18380</name>
</gene>
<keyword evidence="2" id="KW-0347">Helicase</keyword>
<keyword evidence="2" id="KW-0067">ATP-binding</keyword>
<dbReference type="KEGG" id="ttq:NIES37_18380"/>
<proteinExistence type="predicted"/>
<accession>A0A1Z4MWT9</accession>
<dbReference type="InterPro" id="IPR032284">
    <property type="entry name" value="RecQ_Zn-bd"/>
</dbReference>
<dbReference type="Proteomes" id="UP000218785">
    <property type="component" value="Chromosome"/>
</dbReference>